<dbReference type="Pfam" id="PF00443">
    <property type="entry name" value="UCH"/>
    <property type="match status" value="1"/>
</dbReference>
<protein>
    <recommendedName>
        <fullName evidence="1">USP domain-containing protein</fullName>
    </recommendedName>
</protein>
<dbReference type="InterPro" id="IPR001394">
    <property type="entry name" value="Peptidase_C19_UCH"/>
</dbReference>
<name>A0A8C4R1L8_EPTBU</name>
<keyword evidence="3" id="KW-1185">Reference proteome</keyword>
<dbReference type="PANTHER" id="PTHR24006">
    <property type="entry name" value="UBIQUITIN CARBOXYL-TERMINAL HYDROLASE"/>
    <property type="match status" value="1"/>
</dbReference>
<proteinExistence type="predicted"/>
<dbReference type="PROSITE" id="PS50235">
    <property type="entry name" value="USP_3"/>
    <property type="match status" value="1"/>
</dbReference>
<evidence type="ECO:0000259" key="1">
    <source>
        <dbReference type="PROSITE" id="PS50235"/>
    </source>
</evidence>
<dbReference type="GO" id="GO:0016579">
    <property type="term" value="P:protein deubiquitination"/>
    <property type="evidence" value="ECO:0007669"/>
    <property type="project" value="InterPro"/>
</dbReference>
<dbReference type="InterPro" id="IPR038765">
    <property type="entry name" value="Papain-like_cys_pep_sf"/>
</dbReference>
<dbReference type="InterPro" id="IPR028889">
    <property type="entry name" value="USP"/>
</dbReference>
<sequence>MFHNDLHFQKFQEFSKLSEILVIVLEQFSFDKQTSQWKKVSGHMDCPFHLNMEPYVKTTQDHWDYELYAVIAHSGSAHKGKYLLYIKVDGDDFWFELGDGHLKPVSSKELLLCCGGNKGFFEDELWGGFERLFPCPCMLMYRRVHKGTNKEGKMFNTSENLWEFMKEMGFKEAEGMKCGKKTCARKTFGNYAKLLGFFLGSLILHRIFKEPIMGSQGSHETISRYLAGKLVPFFFRRLKQGCHFCVVILPDLFCLLYRW</sequence>
<dbReference type="GO" id="GO:0004843">
    <property type="term" value="F:cysteine-type deubiquitinase activity"/>
    <property type="evidence" value="ECO:0007669"/>
    <property type="project" value="InterPro"/>
</dbReference>
<dbReference type="Ensembl" id="ENSEBUT00000023986.1">
    <property type="protein sequence ID" value="ENSEBUP00000023410.1"/>
    <property type="gene ID" value="ENSEBUG00000014413.1"/>
</dbReference>
<dbReference type="GO" id="GO:0005829">
    <property type="term" value="C:cytosol"/>
    <property type="evidence" value="ECO:0007669"/>
    <property type="project" value="TreeGrafter"/>
</dbReference>
<feature type="domain" description="USP" evidence="1">
    <location>
        <begin position="1"/>
        <end position="144"/>
    </location>
</feature>
<dbReference type="SUPFAM" id="SSF54001">
    <property type="entry name" value="Cysteine proteinases"/>
    <property type="match status" value="1"/>
</dbReference>
<dbReference type="Gene3D" id="3.90.70.10">
    <property type="entry name" value="Cysteine proteinases"/>
    <property type="match status" value="1"/>
</dbReference>
<accession>A0A8C4R1L8</accession>
<dbReference type="AlphaFoldDB" id="A0A8C4R1L8"/>
<dbReference type="Proteomes" id="UP000694388">
    <property type="component" value="Unplaced"/>
</dbReference>
<reference evidence="2" key="1">
    <citation type="submission" date="2025-08" db="UniProtKB">
        <authorList>
            <consortium name="Ensembl"/>
        </authorList>
    </citation>
    <scope>IDENTIFICATION</scope>
</reference>
<evidence type="ECO:0000313" key="3">
    <source>
        <dbReference type="Proteomes" id="UP000694388"/>
    </source>
</evidence>
<reference evidence="2" key="2">
    <citation type="submission" date="2025-09" db="UniProtKB">
        <authorList>
            <consortium name="Ensembl"/>
        </authorList>
    </citation>
    <scope>IDENTIFICATION</scope>
</reference>
<dbReference type="GO" id="GO:0005634">
    <property type="term" value="C:nucleus"/>
    <property type="evidence" value="ECO:0007669"/>
    <property type="project" value="TreeGrafter"/>
</dbReference>
<dbReference type="InterPro" id="IPR050164">
    <property type="entry name" value="Peptidase_C19"/>
</dbReference>
<evidence type="ECO:0000313" key="2">
    <source>
        <dbReference type="Ensembl" id="ENSEBUP00000023410.1"/>
    </source>
</evidence>
<organism evidence="2 3">
    <name type="scientific">Eptatretus burgeri</name>
    <name type="common">Inshore hagfish</name>
    <dbReference type="NCBI Taxonomy" id="7764"/>
    <lineage>
        <taxon>Eukaryota</taxon>
        <taxon>Metazoa</taxon>
        <taxon>Chordata</taxon>
        <taxon>Craniata</taxon>
        <taxon>Vertebrata</taxon>
        <taxon>Cyclostomata</taxon>
        <taxon>Myxini</taxon>
        <taxon>Myxiniformes</taxon>
        <taxon>Myxinidae</taxon>
        <taxon>Eptatretinae</taxon>
        <taxon>Eptatretus</taxon>
    </lineage>
</organism>